<accession>A0A8B7KQJ3</accession>
<dbReference type="GeneID" id="113218519"/>
<evidence type="ECO:0000259" key="2">
    <source>
        <dbReference type="Pfam" id="PF00134"/>
    </source>
</evidence>
<evidence type="ECO:0000313" key="3">
    <source>
        <dbReference type="EnsemblMetazoa" id="XP_016772074"/>
    </source>
</evidence>
<evidence type="ECO:0000256" key="1">
    <source>
        <dbReference type="SAM" id="MobiDB-lite"/>
    </source>
</evidence>
<evidence type="ECO:0000313" key="4">
    <source>
        <dbReference type="Proteomes" id="UP000005203"/>
    </source>
</evidence>
<feature type="region of interest" description="Disordered" evidence="1">
    <location>
        <begin position="93"/>
        <end position="138"/>
    </location>
</feature>
<feature type="domain" description="Cyclin N-terminal" evidence="2">
    <location>
        <begin position="378"/>
        <end position="499"/>
    </location>
</feature>
<organism evidence="3">
    <name type="scientific">Apis mellifera</name>
    <name type="common">Honeybee</name>
    <dbReference type="NCBI Taxonomy" id="7460"/>
    <lineage>
        <taxon>Eukaryota</taxon>
        <taxon>Metazoa</taxon>
        <taxon>Ecdysozoa</taxon>
        <taxon>Arthropoda</taxon>
        <taxon>Hexapoda</taxon>
        <taxon>Insecta</taxon>
        <taxon>Pterygota</taxon>
        <taxon>Neoptera</taxon>
        <taxon>Endopterygota</taxon>
        <taxon>Hymenoptera</taxon>
        <taxon>Apocrita</taxon>
        <taxon>Aculeata</taxon>
        <taxon>Apoidea</taxon>
        <taxon>Anthophila</taxon>
        <taxon>Apidae</taxon>
        <taxon>Apis</taxon>
    </lineage>
</organism>
<feature type="region of interest" description="Disordered" evidence="1">
    <location>
        <begin position="289"/>
        <end position="310"/>
    </location>
</feature>
<keyword evidence="4" id="KW-1185">Reference proteome</keyword>
<accession>A0A7M7IK18</accession>
<dbReference type="Gene3D" id="1.10.472.10">
    <property type="entry name" value="Cyclin-like"/>
    <property type="match status" value="2"/>
</dbReference>
<dbReference type="EnsemblMetazoa" id="XM_016916585">
    <property type="protein sequence ID" value="XP_016772074"/>
    <property type="gene ID" value="LOC113218519"/>
</dbReference>
<dbReference type="RefSeq" id="XP_016772074.2">
    <property type="nucleotide sequence ID" value="XM_016916585.2"/>
</dbReference>
<feature type="compositionally biased region" description="Basic and acidic residues" evidence="1">
    <location>
        <begin position="125"/>
        <end position="136"/>
    </location>
</feature>
<sequence>MELARVRTSKRRQLFTISCCDHVESSSRGNEEMTSNLSKTEITNTTRNKVSVERKMSLKEILLPSGKENECPSAKNATIGGRKVIFTGDTTCRTQRVSSSSNRGTEQSKESRCLNVTQPLSSNNELRKEVSNERSRTNRSLWNVSGKKMPFHVHCDDANKISHVCDSQAETHRISNMTSVDSIESHSKRSENLKQTESSKTMLKRSSPECRHTIGFPRSKIPCRVRSSSVRPVQTNIRIIPRRSISIESATSSHAQRFNFDSTEKSLIAQRNVWKLFESGASQVENKIKDKSNEEKVEKDATKNFSRERSTLSERVATPIDGLPLPPPPSTPFRVINRQNNLKKLGFNEIIPPEKNSSFCDLMFYMEYLDDVPMVEREREERSPRLSANFLTKHINPEQRRLVVAFMIRIGNHCRFPSYIVYQSVKLFDAVMDKVSVKTMFLQLTALASLWIALKKQENYYKIPAANTIVSLAQDLYIGKENLLMVYERKILHVLDFNITFADVFSLFSHHLLSCIRYIDISNEMIVFLYHCGCYLIDITLIDEHFCRIPARLISLTIIELVLGLIDKTPRWLFWRGLLFAIIPRSPDDKFQDKEIDETRVLILRRVLHSGQKVHGFDMVYKKYNRSRYGRISQFFLELVTKLSSTEIYLDP</sequence>
<proteinExistence type="predicted"/>
<dbReference type="AlphaFoldDB" id="A0A7M7IK18"/>
<dbReference type="InterPro" id="IPR036915">
    <property type="entry name" value="Cyclin-like_sf"/>
</dbReference>
<reference evidence="3" key="1">
    <citation type="submission" date="2021-01" db="UniProtKB">
        <authorList>
            <consortium name="EnsemblMetazoa"/>
        </authorList>
    </citation>
    <scope>IDENTIFICATION</scope>
    <source>
        <strain evidence="3">DH4</strain>
    </source>
</reference>
<dbReference type="OrthoDB" id="5590282at2759"/>
<reference evidence="5" key="2">
    <citation type="submission" date="2025-04" db="UniProtKB">
        <authorList>
            <consortium name="RefSeq"/>
        </authorList>
    </citation>
    <scope>IDENTIFICATION</scope>
    <source>
        <strain evidence="5">DH4</strain>
        <tissue evidence="5">Whole body</tissue>
    </source>
</reference>
<name>A0A7M7IK18_APIME</name>
<evidence type="ECO:0000313" key="5">
    <source>
        <dbReference type="RefSeq" id="XP_016772074.2"/>
    </source>
</evidence>
<feature type="region of interest" description="Disordered" evidence="1">
    <location>
        <begin position="179"/>
        <end position="215"/>
    </location>
</feature>
<feature type="compositionally biased region" description="Basic and acidic residues" evidence="1">
    <location>
        <begin position="183"/>
        <end position="194"/>
    </location>
</feature>
<dbReference type="Pfam" id="PF00134">
    <property type="entry name" value="Cyclin_N"/>
    <property type="match status" value="1"/>
</dbReference>
<dbReference type="SUPFAM" id="SSF47954">
    <property type="entry name" value="Cyclin-like"/>
    <property type="match status" value="1"/>
</dbReference>
<gene>
    <name evidence="5" type="primary">LOC113218519</name>
</gene>
<protein>
    <submittedName>
        <fullName evidence="5">Uncharacterized protein LOC113218519 isoform X1</fullName>
    </submittedName>
</protein>
<dbReference type="InterPro" id="IPR006671">
    <property type="entry name" value="Cyclin_N"/>
</dbReference>
<dbReference type="Proteomes" id="UP000005203">
    <property type="component" value="Linkage group LG15"/>
</dbReference>
<feature type="compositionally biased region" description="Polar residues" evidence="1">
    <location>
        <begin position="114"/>
        <end position="124"/>
    </location>
</feature>
<dbReference type="KEGG" id="ame:113218519"/>
<feature type="compositionally biased region" description="Polar residues" evidence="1">
    <location>
        <begin position="93"/>
        <end position="105"/>
    </location>
</feature>